<dbReference type="RefSeq" id="WP_091161840.1">
    <property type="nucleotide sequence ID" value="NZ_FNOT01000023.1"/>
</dbReference>
<dbReference type="STRING" id="1137993.SAMN05660209_04783"/>
<accession>A0A1H3QJC2</accession>
<dbReference type="PANTHER" id="PTHR34406">
    <property type="entry name" value="PROTEIN YCEI"/>
    <property type="match status" value="1"/>
</dbReference>
<comment type="similarity">
    <text evidence="1">Belongs to the UPF0312 family.</text>
</comment>
<evidence type="ECO:0000256" key="2">
    <source>
        <dbReference type="SAM" id="MobiDB-lite"/>
    </source>
</evidence>
<evidence type="ECO:0000259" key="3">
    <source>
        <dbReference type="SMART" id="SM00867"/>
    </source>
</evidence>
<dbReference type="SMART" id="SM00867">
    <property type="entry name" value="YceI"/>
    <property type="match status" value="1"/>
</dbReference>
<dbReference type="SUPFAM" id="SSF101874">
    <property type="entry name" value="YceI-like"/>
    <property type="match status" value="1"/>
</dbReference>
<gene>
    <name evidence="4" type="ORF">SAMN05660209_04783</name>
</gene>
<dbReference type="PANTHER" id="PTHR34406:SF1">
    <property type="entry name" value="PROTEIN YCEI"/>
    <property type="match status" value="1"/>
</dbReference>
<dbReference type="Pfam" id="PF04264">
    <property type="entry name" value="YceI"/>
    <property type="match status" value="1"/>
</dbReference>
<keyword evidence="5" id="KW-1185">Reference proteome</keyword>
<dbReference type="InterPro" id="IPR007372">
    <property type="entry name" value="Lipid/polyisoprenoid-bd_YceI"/>
</dbReference>
<evidence type="ECO:0000313" key="4">
    <source>
        <dbReference type="EMBL" id="SDZ13393.1"/>
    </source>
</evidence>
<organism evidence="4 5">
    <name type="scientific">Geodermatophilus africanus</name>
    <dbReference type="NCBI Taxonomy" id="1137993"/>
    <lineage>
        <taxon>Bacteria</taxon>
        <taxon>Bacillati</taxon>
        <taxon>Actinomycetota</taxon>
        <taxon>Actinomycetes</taxon>
        <taxon>Geodermatophilales</taxon>
        <taxon>Geodermatophilaceae</taxon>
        <taxon>Geodermatophilus</taxon>
    </lineage>
</organism>
<dbReference type="Gene3D" id="2.40.128.110">
    <property type="entry name" value="Lipid/polyisoprenoid-binding, YceI-like"/>
    <property type="match status" value="1"/>
</dbReference>
<protein>
    <submittedName>
        <fullName evidence="4">YceI-like domain-containing protein</fullName>
    </submittedName>
</protein>
<evidence type="ECO:0000313" key="5">
    <source>
        <dbReference type="Proteomes" id="UP000198921"/>
    </source>
</evidence>
<feature type="region of interest" description="Disordered" evidence="2">
    <location>
        <begin position="1"/>
        <end position="22"/>
    </location>
</feature>
<dbReference type="InterPro" id="IPR036761">
    <property type="entry name" value="TTHA0802/YceI-like_sf"/>
</dbReference>
<feature type="domain" description="Lipid/polyisoprenoid-binding YceI-like" evidence="3">
    <location>
        <begin position="22"/>
        <end position="174"/>
    </location>
</feature>
<dbReference type="OrthoDB" id="9811006at2"/>
<dbReference type="AlphaFoldDB" id="A0A1H3QJC2"/>
<proteinExistence type="inferred from homology"/>
<evidence type="ECO:0000256" key="1">
    <source>
        <dbReference type="ARBA" id="ARBA00008812"/>
    </source>
</evidence>
<reference evidence="5" key="1">
    <citation type="submission" date="2016-10" db="EMBL/GenBank/DDBJ databases">
        <authorList>
            <person name="Varghese N."/>
            <person name="Submissions S."/>
        </authorList>
    </citation>
    <scope>NUCLEOTIDE SEQUENCE [LARGE SCALE GENOMIC DNA]</scope>
    <source>
        <strain evidence="5">DSM 45422</strain>
    </source>
</reference>
<name>A0A1H3QJC2_9ACTN</name>
<feature type="compositionally biased region" description="Polar residues" evidence="2">
    <location>
        <begin position="1"/>
        <end position="15"/>
    </location>
</feature>
<dbReference type="EMBL" id="FNOT01000023">
    <property type="protein sequence ID" value="SDZ13393.1"/>
    <property type="molecule type" value="Genomic_DNA"/>
</dbReference>
<dbReference type="Proteomes" id="UP000198921">
    <property type="component" value="Unassembled WGS sequence"/>
</dbReference>
<sequence>MLNPDTAESTESGIATTPPDGVYEVDPEGSRLLFRAKAFALSWVRGTIPVAGGTIRVADGRASGAGELTADRITTGLAPRDWHLRSSHYLHTAKHPRIRVSVDNAPVGAASIPCTAVVRGVSCVTAFEIGAVEYTRGVLRVDGRLLLDRTPFPMLSPIAGVSRLVHLDLSIRATRQPNG</sequence>